<protein>
    <submittedName>
        <fullName evidence="2">Uncharacterized protein</fullName>
    </submittedName>
</protein>
<dbReference type="EMBL" id="JANPWB010000008">
    <property type="protein sequence ID" value="KAJ1160971.1"/>
    <property type="molecule type" value="Genomic_DNA"/>
</dbReference>
<comment type="caution">
    <text evidence="2">The sequence shown here is derived from an EMBL/GenBank/DDBJ whole genome shotgun (WGS) entry which is preliminary data.</text>
</comment>
<dbReference type="Proteomes" id="UP001066276">
    <property type="component" value="Chromosome 4_2"/>
</dbReference>
<gene>
    <name evidence="2" type="ORF">NDU88_001460</name>
</gene>
<sequence length="151" mass="16043">MDIPTVGDGTCSDKKDCLVILKNTNTRNPVNASAPSAAAGAGIQEGGHSKDQVLILESAIELASENSIEKFTNQPIEPGSQEQLLGGQLVEVQHKLSQQPSEKDDNQLAPQTGPGPGSGLTEKSDSWQVQSRGDPDQMQSQILLKTILQEL</sequence>
<reference evidence="2" key="1">
    <citation type="journal article" date="2022" name="bioRxiv">
        <title>Sequencing and chromosome-scale assembly of the giantPleurodeles waltlgenome.</title>
        <authorList>
            <person name="Brown T."/>
            <person name="Elewa A."/>
            <person name="Iarovenko S."/>
            <person name="Subramanian E."/>
            <person name="Araus A.J."/>
            <person name="Petzold A."/>
            <person name="Susuki M."/>
            <person name="Suzuki K.-i.T."/>
            <person name="Hayashi T."/>
            <person name="Toyoda A."/>
            <person name="Oliveira C."/>
            <person name="Osipova E."/>
            <person name="Leigh N.D."/>
            <person name="Simon A."/>
            <person name="Yun M.H."/>
        </authorList>
    </citation>
    <scope>NUCLEOTIDE SEQUENCE</scope>
    <source>
        <strain evidence="2">20211129_DDA</strain>
        <tissue evidence="2">Liver</tissue>
    </source>
</reference>
<proteinExistence type="predicted"/>
<feature type="compositionally biased region" description="Low complexity" evidence="1">
    <location>
        <begin position="32"/>
        <end position="42"/>
    </location>
</feature>
<name>A0AAV7S7P1_PLEWA</name>
<keyword evidence="3" id="KW-1185">Reference proteome</keyword>
<feature type="region of interest" description="Disordered" evidence="1">
    <location>
        <begin position="24"/>
        <end position="46"/>
    </location>
</feature>
<evidence type="ECO:0000256" key="1">
    <source>
        <dbReference type="SAM" id="MobiDB-lite"/>
    </source>
</evidence>
<feature type="region of interest" description="Disordered" evidence="1">
    <location>
        <begin position="93"/>
        <end position="140"/>
    </location>
</feature>
<feature type="compositionally biased region" description="Polar residues" evidence="1">
    <location>
        <begin position="126"/>
        <end position="140"/>
    </location>
</feature>
<evidence type="ECO:0000313" key="3">
    <source>
        <dbReference type="Proteomes" id="UP001066276"/>
    </source>
</evidence>
<accession>A0AAV7S7P1</accession>
<organism evidence="2 3">
    <name type="scientific">Pleurodeles waltl</name>
    <name type="common">Iberian ribbed newt</name>
    <dbReference type="NCBI Taxonomy" id="8319"/>
    <lineage>
        <taxon>Eukaryota</taxon>
        <taxon>Metazoa</taxon>
        <taxon>Chordata</taxon>
        <taxon>Craniata</taxon>
        <taxon>Vertebrata</taxon>
        <taxon>Euteleostomi</taxon>
        <taxon>Amphibia</taxon>
        <taxon>Batrachia</taxon>
        <taxon>Caudata</taxon>
        <taxon>Salamandroidea</taxon>
        <taxon>Salamandridae</taxon>
        <taxon>Pleurodelinae</taxon>
        <taxon>Pleurodeles</taxon>
    </lineage>
</organism>
<evidence type="ECO:0000313" key="2">
    <source>
        <dbReference type="EMBL" id="KAJ1160971.1"/>
    </source>
</evidence>
<dbReference type="AlphaFoldDB" id="A0AAV7S7P1"/>